<sequence length="53" mass="5934">MSDRLRSPATSHLSSCVPYVEQFLSERRRGYKENLVTELTSCKPKSGYGSSPP</sequence>
<dbReference type="AlphaFoldDB" id="W6UXL6"/>
<evidence type="ECO:0000313" key="1">
    <source>
        <dbReference type="EMBL" id="EUB58304.1"/>
    </source>
</evidence>
<comment type="caution">
    <text evidence="1">The sequence shown here is derived from an EMBL/GenBank/DDBJ whole genome shotgun (WGS) entry which is preliminary data.</text>
</comment>
<gene>
    <name evidence="1" type="ORF">EGR_06831</name>
</gene>
<dbReference type="GeneID" id="36342546"/>
<dbReference type="EMBL" id="APAU02000064">
    <property type="protein sequence ID" value="EUB58304.1"/>
    <property type="molecule type" value="Genomic_DNA"/>
</dbReference>
<organism evidence="1 2">
    <name type="scientific">Echinococcus granulosus</name>
    <name type="common">Hydatid tapeworm</name>
    <dbReference type="NCBI Taxonomy" id="6210"/>
    <lineage>
        <taxon>Eukaryota</taxon>
        <taxon>Metazoa</taxon>
        <taxon>Spiralia</taxon>
        <taxon>Lophotrochozoa</taxon>
        <taxon>Platyhelminthes</taxon>
        <taxon>Cestoda</taxon>
        <taxon>Eucestoda</taxon>
        <taxon>Cyclophyllidea</taxon>
        <taxon>Taeniidae</taxon>
        <taxon>Echinococcus</taxon>
        <taxon>Echinococcus granulosus group</taxon>
    </lineage>
</organism>
<dbReference type="RefSeq" id="XP_024349500.1">
    <property type="nucleotide sequence ID" value="XM_024496080.1"/>
</dbReference>
<protein>
    <submittedName>
        <fullName evidence="1">Uncharacterized protein</fullName>
    </submittedName>
</protein>
<evidence type="ECO:0000313" key="2">
    <source>
        <dbReference type="Proteomes" id="UP000019149"/>
    </source>
</evidence>
<reference evidence="1 2" key="1">
    <citation type="journal article" date="2013" name="Nat. Genet.">
        <title>The genome of the hydatid tapeworm Echinococcus granulosus.</title>
        <authorList>
            <person name="Zheng H."/>
            <person name="Zhang W."/>
            <person name="Zhang L."/>
            <person name="Zhang Z."/>
            <person name="Li J."/>
            <person name="Lu G."/>
            <person name="Zhu Y."/>
            <person name="Wang Y."/>
            <person name="Huang Y."/>
            <person name="Liu J."/>
            <person name="Kang H."/>
            <person name="Chen J."/>
            <person name="Wang L."/>
            <person name="Chen A."/>
            <person name="Yu S."/>
            <person name="Gao Z."/>
            <person name="Jin L."/>
            <person name="Gu W."/>
            <person name="Wang Z."/>
            <person name="Zhao L."/>
            <person name="Shi B."/>
            <person name="Wen H."/>
            <person name="Lin R."/>
            <person name="Jones M.K."/>
            <person name="Brejova B."/>
            <person name="Vinar T."/>
            <person name="Zhao G."/>
            <person name="McManus D.P."/>
            <person name="Chen Z."/>
            <person name="Zhou Y."/>
            <person name="Wang S."/>
        </authorList>
    </citation>
    <scope>NUCLEOTIDE SEQUENCE [LARGE SCALE GENOMIC DNA]</scope>
</reference>
<dbReference type="Proteomes" id="UP000019149">
    <property type="component" value="Unassembled WGS sequence"/>
</dbReference>
<accession>W6UXL6</accession>
<name>W6UXL6_ECHGR</name>
<proteinExistence type="predicted"/>
<keyword evidence="2" id="KW-1185">Reference proteome</keyword>
<dbReference type="KEGG" id="egl:EGR_06831"/>
<dbReference type="CTD" id="36342546"/>